<dbReference type="InterPro" id="IPR013766">
    <property type="entry name" value="Thioredoxin_domain"/>
</dbReference>
<dbReference type="PANTHER" id="PTHR42852">
    <property type="entry name" value="THIOL:DISULFIDE INTERCHANGE PROTEIN DSBE"/>
    <property type="match status" value="1"/>
</dbReference>
<comment type="caution">
    <text evidence="2">The sequence shown here is derived from an EMBL/GenBank/DDBJ whole genome shotgun (WGS) entry which is preliminary data.</text>
</comment>
<dbReference type="InterPro" id="IPR050553">
    <property type="entry name" value="Thioredoxin_ResA/DsbE_sf"/>
</dbReference>
<dbReference type="Gene3D" id="3.40.30.10">
    <property type="entry name" value="Glutaredoxin"/>
    <property type="match status" value="1"/>
</dbReference>
<dbReference type="EMBL" id="VLKR01000008">
    <property type="protein sequence ID" value="TWI21185.1"/>
    <property type="molecule type" value="Genomic_DNA"/>
</dbReference>
<dbReference type="InterPro" id="IPR036249">
    <property type="entry name" value="Thioredoxin-like_sf"/>
</dbReference>
<sequence>MLFGAMLQFFTLSAVAVPLKDSVHIKGRLLQEFPAGSIVKFQVVQNYASPLWTGFSKNYEALIDSTGSFEISFLPKDDIFYCKYLIQNSKKNPVQFSNVQGANPVFLMQSGDDFSMEIGMENISFKGKGAAKMNCQYLLNINPIYPRYVSKAIMDLTGTKQYEKELDYWQEAVEDNLRINLGIIEAYSSQLTDSVKRILRYDYTGRAYKAIYGRFQKASSFGYDFDFYKRKLQAVKLRIPDTNDDLAAFSWGYMDYLYEKEKTKAMFAYGEGAVKYDYSYAVLFDQIMKRSAGMIRDNLLVTSFLNSLNRQKDSPLFEREIKKAIDHKKVKIVFDDWLRRNGNRSPAFAFALPDTLDVMHKLADYKGKVLIVDFWFNGCFGCAGLNKSISPVIQKYKDNPKVQFLSISVGASRKGWIDGIRTGMYTHPEQVMLSTHGRSTFDTEIVKFYNYNSFPRLLLIDKQGKNVMSNAPNPRLDGGAGLIAKIEELL</sequence>
<gene>
    <name evidence="2" type="ORF">IQ31_02001</name>
</gene>
<organism evidence="2 3">
    <name type="scientific">Sphingobacterium siyangense</name>
    <dbReference type="NCBI Taxonomy" id="459529"/>
    <lineage>
        <taxon>Bacteria</taxon>
        <taxon>Pseudomonadati</taxon>
        <taxon>Bacteroidota</taxon>
        <taxon>Sphingobacteriia</taxon>
        <taxon>Sphingobacteriales</taxon>
        <taxon>Sphingobacteriaceae</taxon>
        <taxon>Sphingobacterium</taxon>
    </lineage>
</organism>
<dbReference type="PANTHER" id="PTHR42852:SF13">
    <property type="entry name" value="PROTEIN DIPZ"/>
    <property type="match status" value="1"/>
</dbReference>
<name>A0A562MMN1_9SPHI</name>
<evidence type="ECO:0000259" key="1">
    <source>
        <dbReference type="PROSITE" id="PS51352"/>
    </source>
</evidence>
<protein>
    <submittedName>
        <fullName evidence="2">Thioredoxin-like protein</fullName>
    </submittedName>
</protein>
<dbReference type="AlphaFoldDB" id="A0A562MMN1"/>
<evidence type="ECO:0000313" key="2">
    <source>
        <dbReference type="EMBL" id="TWI21185.1"/>
    </source>
</evidence>
<feature type="domain" description="Thioredoxin" evidence="1">
    <location>
        <begin position="339"/>
        <end position="490"/>
    </location>
</feature>
<dbReference type="Pfam" id="PF13905">
    <property type="entry name" value="Thioredoxin_8"/>
    <property type="match status" value="1"/>
</dbReference>
<dbReference type="PROSITE" id="PS51352">
    <property type="entry name" value="THIOREDOXIN_2"/>
    <property type="match status" value="1"/>
</dbReference>
<dbReference type="SUPFAM" id="SSF52833">
    <property type="entry name" value="Thioredoxin-like"/>
    <property type="match status" value="1"/>
</dbReference>
<accession>A0A562MMN1</accession>
<proteinExistence type="predicted"/>
<dbReference type="Proteomes" id="UP000315908">
    <property type="component" value="Unassembled WGS sequence"/>
</dbReference>
<dbReference type="InterPro" id="IPR012336">
    <property type="entry name" value="Thioredoxin-like_fold"/>
</dbReference>
<evidence type="ECO:0000313" key="3">
    <source>
        <dbReference type="Proteomes" id="UP000315908"/>
    </source>
</evidence>
<reference evidence="2 3" key="1">
    <citation type="journal article" date="2015" name="Stand. Genomic Sci.">
        <title>Genomic Encyclopedia of Bacterial and Archaeal Type Strains, Phase III: the genomes of soil and plant-associated and newly described type strains.</title>
        <authorList>
            <person name="Whitman W.B."/>
            <person name="Woyke T."/>
            <person name="Klenk H.P."/>
            <person name="Zhou Y."/>
            <person name="Lilburn T.G."/>
            <person name="Beck B.J."/>
            <person name="De Vos P."/>
            <person name="Vandamme P."/>
            <person name="Eisen J.A."/>
            <person name="Garrity G."/>
            <person name="Hugenholtz P."/>
            <person name="Kyrpides N.C."/>
        </authorList>
    </citation>
    <scope>NUCLEOTIDE SEQUENCE [LARGE SCALE GENOMIC DNA]</scope>
    <source>
        <strain evidence="2 3">CGMCC 1.6855</strain>
    </source>
</reference>